<dbReference type="OMA" id="CMYGFLS"/>
<evidence type="ECO:0000313" key="1">
    <source>
        <dbReference type="EMBL" id="KAB8207799.1"/>
    </source>
</evidence>
<protein>
    <submittedName>
        <fullName evidence="1">Uncharacterized protein</fullName>
    </submittedName>
</protein>
<sequence length="275" mass="30085">MPLRQAIAVGPETLLKKALPDLKKGPGGTISSALHRRKFFNGPLELWPNFERDARLHVDAALQASNMQIISWASRVNDTPATMNLEHFAVGDEGGLQGRTQQNVGQVLSAVCAAVGVDMSFADFRATIGTSINGKVPDMVCMTNAGGLRIVGEIKVPWVNDHKLANTLTGGNQHRIQRLFGQIAQYMKLADLRYGFLSTYNETIFFRQVVSNNVWVLQHSVPIQGNTAKQDGLNGNYNGRVSVRECFLYLMLLANAQHTAGNTLPMAQWVGATPI</sequence>
<reference evidence="1 2" key="1">
    <citation type="submission" date="2019-04" db="EMBL/GenBank/DDBJ databases">
        <title>Fungal friends and foes A comparative genomics study of 23 Aspergillus species from section Flavi.</title>
        <authorList>
            <consortium name="DOE Joint Genome Institute"/>
            <person name="Kjaerbolling I."/>
            <person name="Vesth T.C."/>
            <person name="Frisvad J.C."/>
            <person name="Nybo J.L."/>
            <person name="Theobald S."/>
            <person name="Kildgaard S."/>
            <person name="Petersen T.I."/>
            <person name="Kuo A."/>
            <person name="Sato A."/>
            <person name="Lyhne E.K."/>
            <person name="Kogle M.E."/>
            <person name="Wiebenga A."/>
            <person name="Kun R.S."/>
            <person name="Lubbers R.J."/>
            <person name="Makela M.R."/>
            <person name="Barry K."/>
            <person name="Chovatia M."/>
            <person name="Clum A."/>
            <person name="Daum C."/>
            <person name="Haridas S."/>
            <person name="He G."/>
            <person name="LaButti K."/>
            <person name="Lipzen A."/>
            <person name="Mondo S."/>
            <person name="Pangilinan J."/>
            <person name="Riley R."/>
            <person name="Salamov A."/>
            <person name="Simmons B.A."/>
            <person name="Magnuson J.K."/>
            <person name="Henrissat B."/>
            <person name="Mortensen U.H."/>
            <person name="Larsen T.O."/>
            <person name="De vries R.P."/>
            <person name="Grigoriev I.V."/>
            <person name="Machida M."/>
            <person name="Baker S.E."/>
            <person name="Andersen M.R."/>
        </authorList>
    </citation>
    <scope>NUCLEOTIDE SEQUENCE [LARGE SCALE GENOMIC DNA]</scope>
    <source>
        <strain evidence="1 2">CBS 117618</strain>
    </source>
</reference>
<dbReference type="Proteomes" id="UP000326532">
    <property type="component" value="Unassembled WGS sequence"/>
</dbReference>
<dbReference type="VEuPathDB" id="FungiDB:BDV34DRAFT_223003"/>
<accession>A0A5N6DRP5</accession>
<organism evidence="1 2">
    <name type="scientific">Aspergillus parasiticus</name>
    <dbReference type="NCBI Taxonomy" id="5067"/>
    <lineage>
        <taxon>Eukaryota</taxon>
        <taxon>Fungi</taxon>
        <taxon>Dikarya</taxon>
        <taxon>Ascomycota</taxon>
        <taxon>Pezizomycotina</taxon>
        <taxon>Eurotiomycetes</taxon>
        <taxon>Eurotiomycetidae</taxon>
        <taxon>Eurotiales</taxon>
        <taxon>Aspergillaceae</taxon>
        <taxon>Aspergillus</taxon>
        <taxon>Aspergillus subgen. Circumdati</taxon>
    </lineage>
</organism>
<keyword evidence="2" id="KW-1185">Reference proteome</keyword>
<dbReference type="AlphaFoldDB" id="A0A5N6DRP5"/>
<proteinExistence type="predicted"/>
<name>A0A5N6DRP5_ASPPA</name>
<evidence type="ECO:0000313" key="2">
    <source>
        <dbReference type="Proteomes" id="UP000326532"/>
    </source>
</evidence>
<gene>
    <name evidence="1" type="ORF">BDV34DRAFT_223003</name>
</gene>
<dbReference type="EMBL" id="ML734954">
    <property type="protein sequence ID" value="KAB8207799.1"/>
    <property type="molecule type" value="Genomic_DNA"/>
</dbReference>